<feature type="compositionally biased region" description="Polar residues" evidence="1">
    <location>
        <begin position="1"/>
        <end position="10"/>
    </location>
</feature>
<keyword evidence="2" id="KW-1133">Transmembrane helix</keyword>
<feature type="region of interest" description="Disordered" evidence="1">
    <location>
        <begin position="1"/>
        <end position="47"/>
    </location>
</feature>
<feature type="transmembrane region" description="Helical" evidence="2">
    <location>
        <begin position="179"/>
        <end position="199"/>
    </location>
</feature>
<evidence type="ECO:0000256" key="2">
    <source>
        <dbReference type="SAM" id="Phobius"/>
    </source>
</evidence>
<reference evidence="3 4" key="1">
    <citation type="submission" date="2016-06" db="EMBL/GenBank/DDBJ databases">
        <authorList>
            <person name="Kjaerup R.B."/>
            <person name="Dalgaard T.S."/>
            <person name="Juul-Madsen H.R."/>
        </authorList>
    </citation>
    <scope>NUCLEOTIDE SEQUENCE [LARGE SCALE GENOMIC DNA]</scope>
    <source>
        <strain evidence="3 4">1199456.5</strain>
    </source>
</reference>
<evidence type="ECO:0000313" key="4">
    <source>
        <dbReference type="Proteomes" id="UP000093962"/>
    </source>
</evidence>
<dbReference type="AlphaFoldDB" id="A0A1A0LXG0"/>
<feature type="transmembrane region" description="Helical" evidence="2">
    <location>
        <begin position="114"/>
        <end position="142"/>
    </location>
</feature>
<proteinExistence type="predicted"/>
<keyword evidence="2" id="KW-0812">Transmembrane</keyword>
<dbReference type="Proteomes" id="UP000093962">
    <property type="component" value="Unassembled WGS sequence"/>
</dbReference>
<accession>A0A1A0LXG0</accession>
<evidence type="ECO:0000256" key="1">
    <source>
        <dbReference type="SAM" id="MobiDB-lite"/>
    </source>
</evidence>
<evidence type="ECO:0000313" key="3">
    <source>
        <dbReference type="EMBL" id="OBA77914.1"/>
    </source>
</evidence>
<feature type="transmembrane region" description="Helical" evidence="2">
    <location>
        <begin position="148"/>
        <end position="172"/>
    </location>
</feature>
<gene>
    <name evidence="3" type="ORF">A5642_00305</name>
</gene>
<protein>
    <submittedName>
        <fullName evidence="3">Uncharacterized protein</fullName>
    </submittedName>
</protein>
<feature type="compositionally biased region" description="Pro residues" evidence="1">
    <location>
        <begin position="94"/>
        <end position="111"/>
    </location>
</feature>
<organism evidence="3 4">
    <name type="scientific">Mycolicibacterium mucogenicum</name>
    <name type="common">Mycobacterium mucogenicum</name>
    <dbReference type="NCBI Taxonomy" id="56689"/>
    <lineage>
        <taxon>Bacteria</taxon>
        <taxon>Bacillati</taxon>
        <taxon>Actinomycetota</taxon>
        <taxon>Actinomycetes</taxon>
        <taxon>Mycobacteriales</taxon>
        <taxon>Mycobacteriaceae</taxon>
        <taxon>Mycolicibacterium</taxon>
    </lineage>
</organism>
<dbReference type="EMBL" id="LZSF01000272">
    <property type="protein sequence ID" value="OBA77914.1"/>
    <property type="molecule type" value="Genomic_DNA"/>
</dbReference>
<feature type="transmembrane region" description="Helical" evidence="2">
    <location>
        <begin position="205"/>
        <end position="224"/>
    </location>
</feature>
<name>A0A1A0LXG0_MYCMU</name>
<keyword evidence="2" id="KW-0472">Membrane</keyword>
<feature type="region of interest" description="Disordered" evidence="1">
    <location>
        <begin position="87"/>
        <end position="111"/>
    </location>
</feature>
<comment type="caution">
    <text evidence="3">The sequence shown here is derived from an EMBL/GenBank/DDBJ whole genome shotgun (WGS) entry which is preliminary data.</text>
</comment>
<sequence length="232" mass="23552">MSDPTQTFARQSDDEPRTGLIRRTPTAAIPVADAPPTSIIRRTPTGSIPIVDAPQTSVIEPATGLIPAEPATGLIAAEDAPATTFIPASTPTPAAAPGPASAPTPAPKPPPGPFAACATATACILSGWATAVIATSLIAGWWRTDPLFCVAIGFLAAVSAGATIGGQIAVLLRHRTGRMLVVVGALVTLVIFASLFVAGAQLPPIVYGIPVLPITSMVLAMLPVTGRWCTKI</sequence>
<dbReference type="RefSeq" id="WP_060999404.1">
    <property type="nucleotide sequence ID" value="NZ_LSKA01000034.1"/>
</dbReference>